<dbReference type="InterPro" id="IPR049940">
    <property type="entry name" value="GluQ/Sye"/>
</dbReference>
<evidence type="ECO:0000256" key="3">
    <source>
        <dbReference type="ARBA" id="ARBA00011245"/>
    </source>
</evidence>
<dbReference type="InterPro" id="IPR033910">
    <property type="entry name" value="GluRS_core"/>
</dbReference>
<organism evidence="13 14">
    <name type="scientific">Leptospirillum ferrooxidans (strain C2-3)</name>
    <dbReference type="NCBI Taxonomy" id="1162668"/>
    <lineage>
        <taxon>Bacteria</taxon>
        <taxon>Pseudomonadati</taxon>
        <taxon>Nitrospirota</taxon>
        <taxon>Nitrospiria</taxon>
        <taxon>Nitrospirales</taxon>
        <taxon>Nitrospiraceae</taxon>
        <taxon>Leptospirillum</taxon>
    </lineage>
</organism>
<dbReference type="InterPro" id="IPR020751">
    <property type="entry name" value="aa-tRNA-synth_I_codon-bd_sub2"/>
</dbReference>
<dbReference type="InterPro" id="IPR001412">
    <property type="entry name" value="aa-tRNA-synth_I_CS"/>
</dbReference>
<dbReference type="Proteomes" id="UP000007382">
    <property type="component" value="Chromosome"/>
</dbReference>
<keyword evidence="14" id="KW-1185">Reference proteome</keyword>
<dbReference type="GO" id="GO:0004818">
    <property type="term" value="F:glutamate-tRNA ligase activity"/>
    <property type="evidence" value="ECO:0007669"/>
    <property type="project" value="UniProtKB-UniRule"/>
</dbReference>
<comment type="catalytic activity">
    <reaction evidence="10">
        <text>tRNA(Glu) + L-glutamate + ATP = L-glutamyl-tRNA(Glu) + AMP + diphosphate</text>
        <dbReference type="Rhea" id="RHEA:23540"/>
        <dbReference type="Rhea" id="RHEA-COMP:9663"/>
        <dbReference type="Rhea" id="RHEA-COMP:9680"/>
        <dbReference type="ChEBI" id="CHEBI:29985"/>
        <dbReference type="ChEBI" id="CHEBI:30616"/>
        <dbReference type="ChEBI" id="CHEBI:33019"/>
        <dbReference type="ChEBI" id="CHEBI:78442"/>
        <dbReference type="ChEBI" id="CHEBI:78520"/>
        <dbReference type="ChEBI" id="CHEBI:456215"/>
        <dbReference type="EC" id="6.1.1.17"/>
    </reaction>
</comment>
<keyword evidence="6 10" id="KW-0547">Nucleotide-binding</keyword>
<dbReference type="PANTHER" id="PTHR43311">
    <property type="entry name" value="GLUTAMATE--TRNA LIGASE"/>
    <property type="match status" value="1"/>
</dbReference>
<dbReference type="InterPro" id="IPR008925">
    <property type="entry name" value="aa_tRNA-synth_I_cd-bd_sf"/>
</dbReference>
<dbReference type="Gene3D" id="3.40.50.620">
    <property type="entry name" value="HUPs"/>
    <property type="match status" value="1"/>
</dbReference>
<dbReference type="InterPro" id="IPR045462">
    <property type="entry name" value="aa-tRNA-synth_I_cd-bd"/>
</dbReference>
<protein>
    <recommendedName>
        <fullName evidence="10">Glutamate--tRNA ligase</fullName>
        <ecNumber evidence="10">6.1.1.17</ecNumber>
    </recommendedName>
    <alternativeName>
        <fullName evidence="10">Glutamyl-tRNA synthetase</fullName>
        <shortName evidence="10">GluRS</shortName>
    </alternativeName>
</protein>
<feature type="domain" description="Glutamyl/glutaminyl-tRNA synthetase class Ib catalytic" evidence="11">
    <location>
        <begin position="26"/>
        <end position="326"/>
    </location>
</feature>
<dbReference type="SUPFAM" id="SSF48163">
    <property type="entry name" value="An anticodon-binding domain of class I aminoacyl-tRNA synthetases"/>
    <property type="match status" value="1"/>
</dbReference>
<comment type="function">
    <text evidence="10">Catalyzes the attachment of glutamate to tRNA(Glu) in a two-step reaction: glutamate is first activated by ATP to form Glu-AMP and then transferred to the acceptor end of tRNA(Glu).</text>
</comment>
<feature type="short sequence motif" description="'KMSKS' region" evidence="10">
    <location>
        <begin position="258"/>
        <end position="262"/>
    </location>
</feature>
<evidence type="ECO:0000256" key="9">
    <source>
        <dbReference type="ARBA" id="ARBA00023146"/>
    </source>
</evidence>
<dbReference type="GO" id="GO:0006424">
    <property type="term" value="P:glutamyl-tRNA aminoacylation"/>
    <property type="evidence" value="ECO:0007669"/>
    <property type="project" value="UniProtKB-UniRule"/>
</dbReference>
<dbReference type="KEGG" id="lfc:LFE_2322"/>
<feature type="binding site" evidence="10">
    <location>
        <position position="261"/>
    </location>
    <ligand>
        <name>ATP</name>
        <dbReference type="ChEBI" id="CHEBI:30616"/>
    </ligand>
</feature>
<dbReference type="InterPro" id="IPR000924">
    <property type="entry name" value="Glu/Gln-tRNA-synth"/>
</dbReference>
<evidence type="ECO:0000313" key="13">
    <source>
        <dbReference type="EMBL" id="BAM07994.1"/>
    </source>
</evidence>
<dbReference type="HAMAP" id="MF_00022">
    <property type="entry name" value="Glu_tRNA_synth_type1"/>
    <property type="match status" value="1"/>
</dbReference>
<comment type="similarity">
    <text evidence="2 10">Belongs to the class-I aminoacyl-tRNA synthetase family. Glutamate--tRNA ligase type 1 subfamily.</text>
</comment>
<dbReference type="OrthoDB" id="9807503at2"/>
<evidence type="ECO:0000256" key="4">
    <source>
        <dbReference type="ARBA" id="ARBA00022490"/>
    </source>
</evidence>
<dbReference type="Pfam" id="PF19269">
    <property type="entry name" value="Anticodon_2"/>
    <property type="match status" value="1"/>
</dbReference>
<dbReference type="Gene3D" id="1.10.10.350">
    <property type="match status" value="1"/>
</dbReference>
<evidence type="ECO:0000256" key="2">
    <source>
        <dbReference type="ARBA" id="ARBA00007894"/>
    </source>
</evidence>
<sequence>MIFNHFTLSILEYPLTSLKRPSKNPVRVRFAPSPTGALHLGGARTALFNYLFARHHGGEFILRVEDTDRERSTEESVSGIFDGMHWLGLEWDSGPFYQSQRMERYLEAAQTLLSSGQAYRCDCLPDELEARRKEAMAAGLPPKYDGRCRNRNVSPDKPHVIRFLNSRKGDVIVADLIRGNVLFDAAVLDDLVLVRTDRTPTYNFAVVIDDWDMNISHVIRGDDHINNTPRQILLFEALGAELPAFAHIPMIHGTDRTKLSKRHGATSVTAYREMGYLSDAMVNYIVRLGWSHKDQEIFSRAELIEFFDLDHVGSSPSIFNPEKLLWLNAHYMKTAPGKDLLPHLIPFLPEEKDPLYPGSRETGETASHIIRAIDEWKGRTRTLVELGESLQPFLDRHFSYSPELSKKGFTPESIPILSELAVRFESLDVWDHDHVAEVLKSATLDLSLKLGQVASPLRGALTGQTVSPGIHEVLLLLGRNESLSRIRRAIKHLGETP</sequence>
<evidence type="ECO:0000256" key="10">
    <source>
        <dbReference type="HAMAP-Rule" id="MF_00022"/>
    </source>
</evidence>
<dbReference type="NCBIfam" id="TIGR00464">
    <property type="entry name" value="gltX_bact"/>
    <property type="match status" value="1"/>
</dbReference>
<dbReference type="GO" id="GO:0005829">
    <property type="term" value="C:cytosol"/>
    <property type="evidence" value="ECO:0007669"/>
    <property type="project" value="TreeGrafter"/>
</dbReference>
<accession>I0IRU5</accession>
<comment type="subcellular location">
    <subcellularLocation>
        <location evidence="1 10">Cytoplasm</location>
    </subcellularLocation>
</comment>
<evidence type="ECO:0000256" key="8">
    <source>
        <dbReference type="ARBA" id="ARBA00022917"/>
    </source>
</evidence>
<reference evidence="13 14" key="1">
    <citation type="journal article" date="2012" name="J. Bacteriol.">
        <title>Complete Genome Sequence of Leptospirillum ferrooxidans Strain C2-3, Isolated from a Fresh Volcanic Ash Deposit on the Island of Miyake, Japan.</title>
        <authorList>
            <person name="Fujimura R."/>
            <person name="Sato Y."/>
            <person name="Nishizawa T."/>
            <person name="Oshima K."/>
            <person name="Kim S.-W."/>
            <person name="Hattori M."/>
            <person name="Kamijo T."/>
            <person name="Ohta H."/>
        </authorList>
    </citation>
    <scope>NUCLEOTIDE SEQUENCE [LARGE SCALE GENOMIC DNA]</scope>
    <source>
        <strain evidence="13 14">C2-3</strain>
    </source>
</reference>
<dbReference type="PATRIC" id="fig|1162668.3.peg.2760"/>
<dbReference type="GO" id="GO:0008270">
    <property type="term" value="F:zinc ion binding"/>
    <property type="evidence" value="ECO:0007669"/>
    <property type="project" value="InterPro"/>
</dbReference>
<dbReference type="RefSeq" id="WP_014450477.1">
    <property type="nucleotide sequence ID" value="NC_017094.1"/>
</dbReference>
<comment type="subunit">
    <text evidence="3 10">Monomer.</text>
</comment>
<evidence type="ECO:0000259" key="12">
    <source>
        <dbReference type="Pfam" id="PF19269"/>
    </source>
</evidence>
<dbReference type="PROSITE" id="PS00178">
    <property type="entry name" value="AA_TRNA_LIGASE_I"/>
    <property type="match status" value="1"/>
</dbReference>
<feature type="domain" description="Aminoacyl-tRNA synthetase class I anticodon-binding" evidence="12">
    <location>
        <begin position="340"/>
        <end position="490"/>
    </location>
</feature>
<dbReference type="EC" id="6.1.1.17" evidence="10"/>
<dbReference type="Pfam" id="PF00749">
    <property type="entry name" value="tRNA-synt_1c"/>
    <property type="match status" value="1"/>
</dbReference>
<proteinExistence type="inferred from homology"/>
<evidence type="ECO:0000256" key="7">
    <source>
        <dbReference type="ARBA" id="ARBA00022840"/>
    </source>
</evidence>
<dbReference type="eggNOG" id="COG0008">
    <property type="taxonomic scope" value="Bacteria"/>
</dbReference>
<evidence type="ECO:0000313" key="14">
    <source>
        <dbReference type="Proteomes" id="UP000007382"/>
    </source>
</evidence>
<dbReference type="GO" id="GO:0005524">
    <property type="term" value="F:ATP binding"/>
    <property type="evidence" value="ECO:0007669"/>
    <property type="project" value="UniProtKB-UniRule"/>
</dbReference>
<gene>
    <name evidence="10" type="primary">gltX</name>
    <name evidence="13" type="ordered locus">LFE_2322</name>
</gene>
<evidence type="ECO:0000256" key="6">
    <source>
        <dbReference type="ARBA" id="ARBA00022741"/>
    </source>
</evidence>
<dbReference type="InterPro" id="IPR020058">
    <property type="entry name" value="Glu/Gln-tRNA-synth_Ib_cat-dom"/>
</dbReference>
<keyword evidence="5 10" id="KW-0436">Ligase</keyword>
<dbReference type="AlphaFoldDB" id="I0IRU5"/>
<dbReference type="HOGENOM" id="CLU_015768_6_3_0"/>
<feature type="short sequence motif" description="'HIGH' region" evidence="10">
    <location>
        <begin position="32"/>
        <end position="42"/>
    </location>
</feature>
<evidence type="ECO:0000259" key="11">
    <source>
        <dbReference type="Pfam" id="PF00749"/>
    </source>
</evidence>
<dbReference type="PANTHER" id="PTHR43311:SF2">
    <property type="entry name" value="GLUTAMATE--TRNA LIGASE, MITOCHONDRIAL-RELATED"/>
    <property type="match status" value="1"/>
</dbReference>
<dbReference type="InterPro" id="IPR004527">
    <property type="entry name" value="Glu-tRNA-ligase_bac/mito"/>
</dbReference>
<keyword evidence="7 10" id="KW-0067">ATP-binding</keyword>
<keyword evidence="4 10" id="KW-0963">Cytoplasm</keyword>
<keyword evidence="9 10" id="KW-0030">Aminoacyl-tRNA synthetase</keyword>
<evidence type="ECO:0000256" key="1">
    <source>
        <dbReference type="ARBA" id="ARBA00004496"/>
    </source>
</evidence>
<dbReference type="PRINTS" id="PR00987">
    <property type="entry name" value="TRNASYNTHGLU"/>
</dbReference>
<dbReference type="FunFam" id="3.40.50.620:FF:000007">
    <property type="entry name" value="Glutamate--tRNA ligase"/>
    <property type="match status" value="1"/>
</dbReference>
<comment type="caution">
    <text evidence="10">Lacks conserved residue(s) required for the propagation of feature annotation.</text>
</comment>
<dbReference type="EMBL" id="AP012342">
    <property type="protein sequence ID" value="BAM07994.1"/>
    <property type="molecule type" value="Genomic_DNA"/>
</dbReference>
<dbReference type="InterPro" id="IPR014729">
    <property type="entry name" value="Rossmann-like_a/b/a_fold"/>
</dbReference>
<dbReference type="SUPFAM" id="SSF52374">
    <property type="entry name" value="Nucleotidylyl transferase"/>
    <property type="match status" value="1"/>
</dbReference>
<reference evidence="14" key="2">
    <citation type="submission" date="2012-03" db="EMBL/GenBank/DDBJ databases">
        <title>The complete genome sequence of the pioneer microbe on fresh volcanic deposit, Leptospirillum ferrooxidans strain C2-3.</title>
        <authorList>
            <person name="Fujimura R."/>
            <person name="Sato Y."/>
            <person name="Nishizawa T."/>
            <person name="Nanba K."/>
            <person name="Oshima K."/>
            <person name="Hattori M."/>
            <person name="Kamijo T."/>
            <person name="Ohta H."/>
        </authorList>
    </citation>
    <scope>NUCLEOTIDE SEQUENCE [LARGE SCALE GENOMIC DNA]</scope>
    <source>
        <strain evidence="14">C2-3</strain>
    </source>
</reference>
<evidence type="ECO:0000256" key="5">
    <source>
        <dbReference type="ARBA" id="ARBA00022598"/>
    </source>
</evidence>
<dbReference type="CDD" id="cd00808">
    <property type="entry name" value="GluRS_core"/>
    <property type="match status" value="1"/>
</dbReference>
<dbReference type="STRING" id="1162668.LFE_2322"/>
<dbReference type="GO" id="GO:0000049">
    <property type="term" value="F:tRNA binding"/>
    <property type="evidence" value="ECO:0007669"/>
    <property type="project" value="InterPro"/>
</dbReference>
<keyword evidence="8 10" id="KW-0648">Protein biosynthesis</keyword>
<name>I0IRU5_LEPFC</name>